<reference evidence="1" key="1">
    <citation type="submission" date="2022-07" db="EMBL/GenBank/DDBJ databases">
        <title>Phylogenomic reconstructions and comparative analyses of Kickxellomycotina fungi.</title>
        <authorList>
            <person name="Reynolds N.K."/>
            <person name="Stajich J.E."/>
            <person name="Barry K."/>
            <person name="Grigoriev I.V."/>
            <person name="Crous P."/>
            <person name="Smith M.E."/>
        </authorList>
    </citation>
    <scope>NUCLEOTIDE SEQUENCE</scope>
    <source>
        <strain evidence="1">IMI 214461</strain>
    </source>
</reference>
<feature type="non-terminal residue" evidence="1">
    <location>
        <position position="81"/>
    </location>
</feature>
<dbReference type="Gene3D" id="1.10.150.720">
    <property type="entry name" value="Haloacid dehalogenase-like hydrolase"/>
    <property type="match status" value="1"/>
</dbReference>
<dbReference type="InterPro" id="IPR051828">
    <property type="entry name" value="HAD-like_hydrolase_domain"/>
</dbReference>
<dbReference type="EMBL" id="JANBQF010000810">
    <property type="protein sequence ID" value="KAJ1999004.1"/>
    <property type="molecule type" value="Genomic_DNA"/>
</dbReference>
<name>A0A9W8ECS5_9FUNG</name>
<comment type="caution">
    <text evidence="1">The sequence shown here is derived from an EMBL/GenBank/DDBJ whole genome shotgun (WGS) entry which is preliminary data.</text>
</comment>
<evidence type="ECO:0000313" key="1">
    <source>
        <dbReference type="EMBL" id="KAJ1999004.1"/>
    </source>
</evidence>
<organism evidence="1 2">
    <name type="scientific">Coemansia thaxteri</name>
    <dbReference type="NCBI Taxonomy" id="2663907"/>
    <lineage>
        <taxon>Eukaryota</taxon>
        <taxon>Fungi</taxon>
        <taxon>Fungi incertae sedis</taxon>
        <taxon>Zoopagomycota</taxon>
        <taxon>Kickxellomycotina</taxon>
        <taxon>Kickxellomycetes</taxon>
        <taxon>Kickxellales</taxon>
        <taxon>Kickxellaceae</taxon>
        <taxon>Coemansia</taxon>
    </lineage>
</organism>
<dbReference type="Proteomes" id="UP001150907">
    <property type="component" value="Unassembled WGS sequence"/>
</dbReference>
<evidence type="ECO:0000313" key="2">
    <source>
        <dbReference type="Proteomes" id="UP001150907"/>
    </source>
</evidence>
<proteinExistence type="predicted"/>
<accession>A0A9W8ECS5</accession>
<keyword evidence="2" id="KW-1185">Reference proteome</keyword>
<protein>
    <submittedName>
        <fullName evidence="1">Uncharacterized protein</fullName>
    </submittedName>
</protein>
<dbReference type="PANTHER" id="PTHR46191">
    <property type="match status" value="1"/>
</dbReference>
<dbReference type="OrthoDB" id="444127at2759"/>
<dbReference type="GO" id="GO:0005634">
    <property type="term" value="C:nucleus"/>
    <property type="evidence" value="ECO:0007669"/>
    <property type="project" value="TreeGrafter"/>
</dbReference>
<gene>
    <name evidence="1" type="ORF">H4R26_005235</name>
</gene>
<dbReference type="AlphaFoldDB" id="A0A9W8ECS5"/>
<sequence length="81" mass="9431">MIRLKRLANIRLVTFDLFDTLYMPAESVSITYARPLQRHGFAHIRSEVISTAFARSFKEIHTAYPCYGFAAGMTSKQWWDE</sequence>
<dbReference type="InterPro" id="IPR044924">
    <property type="entry name" value="HAD-SF_hydro_IA_REG-2-like_cap"/>
</dbReference>
<dbReference type="PANTHER" id="PTHR46191:SF2">
    <property type="entry name" value="HALOACID DEHALOGENASE-LIKE HYDROLASE DOMAIN-CONTAINING PROTEIN 3"/>
    <property type="match status" value="1"/>
</dbReference>